<keyword evidence="3" id="KW-0378">Hydrolase</keyword>
<keyword evidence="4" id="KW-0443">Lipid metabolism</keyword>
<dbReference type="Pfam" id="PF13622">
    <property type="entry name" value="4HBT_3"/>
    <property type="match status" value="1"/>
</dbReference>
<dbReference type="Proteomes" id="UP000036681">
    <property type="component" value="Unplaced"/>
</dbReference>
<dbReference type="AlphaFoldDB" id="A0A0M3HRT9"/>
<dbReference type="PANTHER" id="PTHR11066:SF34">
    <property type="entry name" value="ACYL-COENZYME A THIOESTERASE 8"/>
    <property type="match status" value="1"/>
</dbReference>
<dbReference type="SUPFAM" id="SSF54637">
    <property type="entry name" value="Thioesterase/thiol ester dehydrase-isomerase"/>
    <property type="match status" value="2"/>
</dbReference>
<dbReference type="InterPro" id="IPR042171">
    <property type="entry name" value="Acyl-CoA_hotdog"/>
</dbReference>
<organism evidence="7 8">
    <name type="scientific">Ascaris lumbricoides</name>
    <name type="common">Giant roundworm</name>
    <dbReference type="NCBI Taxonomy" id="6252"/>
    <lineage>
        <taxon>Eukaryota</taxon>
        <taxon>Metazoa</taxon>
        <taxon>Ecdysozoa</taxon>
        <taxon>Nematoda</taxon>
        <taxon>Chromadorea</taxon>
        <taxon>Rhabditida</taxon>
        <taxon>Spirurina</taxon>
        <taxon>Ascaridomorpha</taxon>
        <taxon>Ascaridoidea</taxon>
        <taxon>Ascarididae</taxon>
        <taxon>Ascaris</taxon>
    </lineage>
</organism>
<keyword evidence="7" id="KW-1185">Reference proteome</keyword>
<sequence length="351" mass="40263">MVSRGILKYASTLLMRVGNNIIQPISRRITTTSKNLTLLDFEKQTVPKRRSLAQAFLNLEQLDPNLYRAHELMRGRKSMEAVYGGQVIAHSLNAASATVATEFIPHSLHCYFIKSGTVMAPILYQIDRVRNGRSFCTRCVKATQNGDTIFTAQISFHKRERDSIRHETPLPNVIGPENLKNIQTLMIEAIADETSSIDEVHRKIIQHKFAELLPTLTKDFEVRPIDGERYIFKKLDPTLNLQFHIWLKAREHIGDDFFLQRCLAAYVSDSMMMETSLLPHFGRKFIPSMVFSLDHSLWFHRPEFHIDEWMLFETESPCAAGSRAFSTARLWTRDGTLVLSVAQEGLVRSRL</sequence>
<evidence type="ECO:0000259" key="5">
    <source>
        <dbReference type="Pfam" id="PF02551"/>
    </source>
</evidence>
<dbReference type="Pfam" id="PF02551">
    <property type="entry name" value="Acyl_CoA_thio"/>
    <property type="match status" value="1"/>
</dbReference>
<evidence type="ECO:0000256" key="2">
    <source>
        <dbReference type="ARBA" id="ARBA00011881"/>
    </source>
</evidence>
<dbReference type="GO" id="GO:0047617">
    <property type="term" value="F:fatty acyl-CoA hydrolase activity"/>
    <property type="evidence" value="ECO:0007669"/>
    <property type="project" value="InterPro"/>
</dbReference>
<name>A0A0M3HRT9_ASCLU</name>
<dbReference type="InterPro" id="IPR003703">
    <property type="entry name" value="Acyl_CoA_thio"/>
</dbReference>
<evidence type="ECO:0000256" key="1">
    <source>
        <dbReference type="ARBA" id="ARBA00006538"/>
    </source>
</evidence>
<evidence type="ECO:0000256" key="3">
    <source>
        <dbReference type="ARBA" id="ARBA00022801"/>
    </source>
</evidence>
<dbReference type="InterPro" id="IPR049449">
    <property type="entry name" value="TesB_ACOT8-like_N"/>
</dbReference>
<reference evidence="8" key="1">
    <citation type="submission" date="2017-02" db="UniProtKB">
        <authorList>
            <consortium name="WormBaseParasite"/>
        </authorList>
    </citation>
    <scope>IDENTIFICATION</scope>
</reference>
<evidence type="ECO:0000313" key="7">
    <source>
        <dbReference type="Proteomes" id="UP000036681"/>
    </source>
</evidence>
<comment type="similarity">
    <text evidence="1">Belongs to the C/M/P thioester hydrolase family.</text>
</comment>
<accession>A0A0M3HRT9</accession>
<dbReference type="InterPro" id="IPR029069">
    <property type="entry name" value="HotDog_dom_sf"/>
</dbReference>
<dbReference type="GO" id="GO:0005782">
    <property type="term" value="C:peroxisomal matrix"/>
    <property type="evidence" value="ECO:0007669"/>
    <property type="project" value="TreeGrafter"/>
</dbReference>
<proteinExistence type="inferred from homology"/>
<dbReference type="WBParaSite" id="ALUE_0000508301-mRNA-1">
    <property type="protein sequence ID" value="ALUE_0000508301-mRNA-1"/>
    <property type="gene ID" value="ALUE_0000508301"/>
</dbReference>
<dbReference type="PANTHER" id="PTHR11066">
    <property type="entry name" value="ACYL-COA THIOESTERASE"/>
    <property type="match status" value="1"/>
</dbReference>
<dbReference type="NCBIfam" id="TIGR00189">
    <property type="entry name" value="tesB"/>
    <property type="match status" value="1"/>
</dbReference>
<feature type="domain" description="Acyl-CoA thioesterase-like N-terminal HotDog" evidence="6">
    <location>
        <begin position="81"/>
        <end position="157"/>
    </location>
</feature>
<dbReference type="InterPro" id="IPR025652">
    <property type="entry name" value="TesB_C"/>
</dbReference>
<evidence type="ECO:0000313" key="8">
    <source>
        <dbReference type="WBParaSite" id="ALUE_0000508301-mRNA-1"/>
    </source>
</evidence>
<protein>
    <submittedName>
        <fullName evidence="8">Acyl-coenzyme A thioesterase 8</fullName>
    </submittedName>
</protein>
<dbReference type="GO" id="GO:0006637">
    <property type="term" value="P:acyl-CoA metabolic process"/>
    <property type="evidence" value="ECO:0007669"/>
    <property type="project" value="InterPro"/>
</dbReference>
<comment type="subunit">
    <text evidence="2">Homotetramer.</text>
</comment>
<dbReference type="CDD" id="cd03444">
    <property type="entry name" value="Thioesterase_II_repeat1"/>
    <property type="match status" value="1"/>
</dbReference>
<dbReference type="GO" id="GO:0009062">
    <property type="term" value="P:fatty acid catabolic process"/>
    <property type="evidence" value="ECO:0007669"/>
    <property type="project" value="TreeGrafter"/>
</dbReference>
<dbReference type="Gene3D" id="2.40.160.210">
    <property type="entry name" value="Acyl-CoA thioesterase, double hotdog domain"/>
    <property type="match status" value="1"/>
</dbReference>
<evidence type="ECO:0000259" key="6">
    <source>
        <dbReference type="Pfam" id="PF13622"/>
    </source>
</evidence>
<dbReference type="CDD" id="cd03445">
    <property type="entry name" value="Thioesterase_II_repeat2"/>
    <property type="match status" value="1"/>
</dbReference>
<feature type="domain" description="Acyl-CoA thioesterase 2 C-terminal" evidence="5">
    <location>
        <begin position="243"/>
        <end position="346"/>
    </location>
</feature>
<dbReference type="FunFam" id="2.40.160.210:FF:000001">
    <property type="entry name" value="Acyl-CoA thioesterase II"/>
    <property type="match status" value="1"/>
</dbReference>
<evidence type="ECO:0000256" key="4">
    <source>
        <dbReference type="ARBA" id="ARBA00023098"/>
    </source>
</evidence>